<dbReference type="PANTHER" id="PTHR37310:SF1">
    <property type="entry name" value="CYTOPLASMIC PROTEIN"/>
    <property type="match status" value="1"/>
</dbReference>
<dbReference type="EMBL" id="CP014518">
    <property type="protein sequence ID" value="AMM31286.1"/>
    <property type="molecule type" value="Genomic_DNA"/>
</dbReference>
<keyword evidence="2" id="KW-1185">Reference proteome</keyword>
<dbReference type="Proteomes" id="UP000070134">
    <property type="component" value="Chromosome"/>
</dbReference>
<reference evidence="1 2" key="1">
    <citation type="submission" date="2016-02" db="EMBL/GenBank/DDBJ databases">
        <title>Complete genome of Sinomonas atrocyanea KCTC 3377.</title>
        <authorList>
            <person name="Kim K.M."/>
        </authorList>
    </citation>
    <scope>NUCLEOTIDE SEQUENCE [LARGE SCALE GENOMIC DNA]</scope>
    <source>
        <strain evidence="1 2">KCTC 3377</strain>
    </source>
</reference>
<protein>
    <recommendedName>
        <fullName evidence="3">Four-helix bundle copper-binding protein</fullName>
    </recommendedName>
</protein>
<dbReference type="RefSeq" id="WP_066495093.1">
    <property type="nucleotide sequence ID" value="NZ_BJMO01000023.1"/>
</dbReference>
<sequence length="136" mass="14096">MSHARQALVVHPAAPDMTEAQRTALSECIDAALACSQACTTGADSCLEEPGVGHLTQVIRAQLNCAAICSASAQILSRFGSDFGPTPASVLRALDDVSALCEDVCRVYAGAYPHCRVTADSCTRVRAAATAMLALD</sequence>
<gene>
    <name evidence="1" type="ORF">SA2016_0592</name>
</gene>
<name>A0A126ZWL4_9MICC</name>
<dbReference type="PANTHER" id="PTHR37310">
    <property type="entry name" value="CYTOPLASMIC PROTEIN-RELATED"/>
    <property type="match status" value="1"/>
</dbReference>
<organism evidence="1 2">
    <name type="scientific">Sinomonas atrocyanea</name>
    <dbReference type="NCBI Taxonomy" id="37927"/>
    <lineage>
        <taxon>Bacteria</taxon>
        <taxon>Bacillati</taxon>
        <taxon>Actinomycetota</taxon>
        <taxon>Actinomycetes</taxon>
        <taxon>Micrococcales</taxon>
        <taxon>Micrococcaceae</taxon>
        <taxon>Sinomonas</taxon>
    </lineage>
</organism>
<dbReference type="KEGG" id="satk:SA2016_0592"/>
<dbReference type="InterPro" id="IPR005560">
    <property type="entry name" value="Csp_YhjQ"/>
</dbReference>
<dbReference type="STRING" id="37927.SA2016_0592"/>
<dbReference type="Gene3D" id="1.20.1270.360">
    <property type="match status" value="1"/>
</dbReference>
<evidence type="ECO:0008006" key="3">
    <source>
        <dbReference type="Google" id="ProtNLM"/>
    </source>
</evidence>
<proteinExistence type="predicted"/>
<evidence type="ECO:0000313" key="1">
    <source>
        <dbReference type="EMBL" id="AMM31286.1"/>
    </source>
</evidence>
<dbReference type="OrthoDB" id="5396211at2"/>
<evidence type="ECO:0000313" key="2">
    <source>
        <dbReference type="Proteomes" id="UP000070134"/>
    </source>
</evidence>
<dbReference type="Pfam" id="PF03860">
    <property type="entry name" value="Csp"/>
    <property type="match status" value="1"/>
</dbReference>
<dbReference type="AlphaFoldDB" id="A0A126ZWL4"/>
<accession>A0A126ZWL4</accession>